<evidence type="ECO:0008006" key="4">
    <source>
        <dbReference type="Google" id="ProtNLM"/>
    </source>
</evidence>
<name>A0A979G909_CHIPD</name>
<reference evidence="3" key="1">
    <citation type="submission" date="2009-08" db="EMBL/GenBank/DDBJ databases">
        <title>The complete genome of Chitinophaga pinensis DSM 2588.</title>
        <authorList>
            <consortium name="US DOE Joint Genome Institute (JGI-PGF)"/>
            <person name="Lucas S."/>
            <person name="Copeland A."/>
            <person name="Lapidus A."/>
            <person name="Glavina del Rio T."/>
            <person name="Dalin E."/>
            <person name="Tice H."/>
            <person name="Bruce D."/>
            <person name="Goodwin L."/>
            <person name="Pitluck S."/>
            <person name="Kyrpides N."/>
            <person name="Mavromatis K."/>
            <person name="Ivanova N."/>
            <person name="Mikhailova N."/>
            <person name="Sims D."/>
            <person name="Meinche L."/>
            <person name="Brettin T."/>
            <person name="Detter J.C."/>
            <person name="Han C."/>
            <person name="Larimer F."/>
            <person name="Land M."/>
            <person name="Hauser L."/>
            <person name="Markowitz V."/>
            <person name="Cheng J.-F."/>
            <person name="Hugenholtz P."/>
            <person name="Woyke T."/>
            <person name="Wu D."/>
            <person name="Spring S."/>
            <person name="Klenk H.-P."/>
            <person name="Eisen J.A."/>
        </authorList>
    </citation>
    <scope>NUCLEOTIDE SEQUENCE [LARGE SCALE GENOMIC DNA]</scope>
    <source>
        <strain evidence="3">ATCC 43595 / DSM 2588 / LMG 13176 / NBRC 15968 / NCIMB 11800 / UQM 2034</strain>
    </source>
</reference>
<evidence type="ECO:0000256" key="1">
    <source>
        <dbReference type="SAM" id="SignalP"/>
    </source>
</evidence>
<evidence type="ECO:0000313" key="3">
    <source>
        <dbReference type="Proteomes" id="UP000002215"/>
    </source>
</evidence>
<feature type="signal peptide" evidence="1">
    <location>
        <begin position="1"/>
        <end position="20"/>
    </location>
</feature>
<reference evidence="2 3" key="2">
    <citation type="journal article" date="2010" name="Stand. Genomic Sci.">
        <title>Complete genome sequence of Chitinophaga pinensis type strain (UQM 2034).</title>
        <authorList>
            <person name="Glavina Del Rio T."/>
            <person name="Abt B."/>
            <person name="Spring S."/>
            <person name="Lapidus A."/>
            <person name="Nolan M."/>
            <person name="Tice H."/>
            <person name="Copeland A."/>
            <person name="Cheng J.F."/>
            <person name="Chen F."/>
            <person name="Bruce D."/>
            <person name="Goodwin L."/>
            <person name="Pitluck S."/>
            <person name="Ivanova N."/>
            <person name="Mavromatis K."/>
            <person name="Mikhailova N."/>
            <person name="Pati A."/>
            <person name="Chen A."/>
            <person name="Palaniappan K."/>
            <person name="Land M."/>
            <person name="Hauser L."/>
            <person name="Chang Y.J."/>
            <person name="Jeffries C.D."/>
            <person name="Chain P."/>
            <person name="Saunders E."/>
            <person name="Detter J.C."/>
            <person name="Brettin T."/>
            <person name="Rohde M."/>
            <person name="Goker M."/>
            <person name="Bristow J."/>
            <person name="Eisen J.A."/>
            <person name="Markowitz V."/>
            <person name="Hugenholtz P."/>
            <person name="Kyrpides N.C."/>
            <person name="Klenk H.P."/>
            <person name="Lucas S."/>
        </authorList>
    </citation>
    <scope>NUCLEOTIDE SEQUENCE [LARGE SCALE GENOMIC DNA]</scope>
    <source>
        <strain evidence="3">ATCC 43595 / DSM 2588 / LMG 13176 / NBRC 15968 / NCIMB 11800 / UQM 2034</strain>
    </source>
</reference>
<keyword evidence="1" id="KW-0732">Signal</keyword>
<dbReference type="AlphaFoldDB" id="A0A979G909"/>
<protein>
    <recommendedName>
        <fullName evidence="4">DUF4252 domain-containing protein</fullName>
    </recommendedName>
</protein>
<dbReference type="InterPro" id="IPR025348">
    <property type="entry name" value="DUF4252"/>
</dbReference>
<gene>
    <name evidence="2" type="ordered locus">Cpin_5459</name>
</gene>
<accession>A0A979G909</accession>
<proteinExistence type="predicted"/>
<feature type="chain" id="PRO_5037640227" description="DUF4252 domain-containing protein" evidence="1">
    <location>
        <begin position="21"/>
        <end position="169"/>
    </location>
</feature>
<evidence type="ECO:0000313" key="2">
    <source>
        <dbReference type="EMBL" id="ACU62888.1"/>
    </source>
</evidence>
<dbReference type="EMBL" id="CP001699">
    <property type="protein sequence ID" value="ACU62888.1"/>
    <property type="molecule type" value="Genomic_DNA"/>
</dbReference>
<dbReference type="Proteomes" id="UP000002215">
    <property type="component" value="Chromosome"/>
</dbReference>
<dbReference type="OrthoDB" id="656399at2"/>
<dbReference type="RefSeq" id="WP_012793056.1">
    <property type="nucleotide sequence ID" value="NC_013132.1"/>
</dbReference>
<organism evidence="2 3">
    <name type="scientific">Chitinophaga pinensis (strain ATCC 43595 / DSM 2588 / LMG 13176 / NBRC 15968 / NCIMB 11800 / UQM 2034)</name>
    <dbReference type="NCBI Taxonomy" id="485918"/>
    <lineage>
        <taxon>Bacteria</taxon>
        <taxon>Pseudomonadati</taxon>
        <taxon>Bacteroidota</taxon>
        <taxon>Chitinophagia</taxon>
        <taxon>Chitinophagales</taxon>
        <taxon>Chitinophagaceae</taxon>
        <taxon>Chitinophaga</taxon>
    </lineage>
</organism>
<sequence>MKYFSIIAVALLLVVSPAMAQKKSLRKFYRQYRGDAVGVRIGVGRIPLKFASWVIPNSAKMDNGTELKRLIGKLQKVKVYTLAGVSNSLIDSKAIHKLKQTLIEKDGFESLVEVRHQDANVYMMNKGKDDELGNVVILVQDEEDFVMVNLRTTLHMEDVNMLIQGFVKN</sequence>
<dbReference type="KEGG" id="cpi:Cpin_5459"/>
<dbReference type="Pfam" id="PF14060">
    <property type="entry name" value="DUF4252"/>
    <property type="match status" value="1"/>
</dbReference>